<dbReference type="Pfam" id="PF12802">
    <property type="entry name" value="MarR_2"/>
    <property type="match status" value="1"/>
</dbReference>
<comment type="caution">
    <text evidence="5">The sequence shown here is derived from an EMBL/GenBank/DDBJ whole genome shotgun (WGS) entry which is preliminary data.</text>
</comment>
<dbReference type="RefSeq" id="WP_130510575.1">
    <property type="nucleotide sequence ID" value="NZ_SHKY01000001.1"/>
</dbReference>
<evidence type="ECO:0000313" key="5">
    <source>
        <dbReference type="EMBL" id="RZU51874.1"/>
    </source>
</evidence>
<evidence type="ECO:0000313" key="6">
    <source>
        <dbReference type="Proteomes" id="UP000292564"/>
    </source>
</evidence>
<dbReference type="GO" id="GO:0003700">
    <property type="term" value="F:DNA-binding transcription factor activity"/>
    <property type="evidence" value="ECO:0007669"/>
    <property type="project" value="InterPro"/>
</dbReference>
<organism evidence="5 6">
    <name type="scientific">Krasilnikovia cinnamomea</name>
    <dbReference type="NCBI Taxonomy" id="349313"/>
    <lineage>
        <taxon>Bacteria</taxon>
        <taxon>Bacillati</taxon>
        <taxon>Actinomycetota</taxon>
        <taxon>Actinomycetes</taxon>
        <taxon>Micromonosporales</taxon>
        <taxon>Micromonosporaceae</taxon>
        <taxon>Krasilnikovia</taxon>
    </lineage>
</organism>
<accession>A0A4Q7ZMM4</accession>
<dbReference type="InterPro" id="IPR036390">
    <property type="entry name" value="WH_DNA-bd_sf"/>
</dbReference>
<evidence type="ECO:0000259" key="4">
    <source>
        <dbReference type="PROSITE" id="PS50995"/>
    </source>
</evidence>
<sequence>MTSPADQLASRTGYVLIKLGEEALAAAERALAPLGLRAKHVNVLTLIEAHRLSQQQLSTGTGLDRTTMVGLVDDLEAGGYATRERDPNDRRRYVVSPTTAGIAALRAAEKVLDEVEASVFAGLSTTERRTLHQLAVRALAATRHPH</sequence>
<keyword evidence="3" id="KW-0804">Transcription</keyword>
<keyword evidence="6" id="KW-1185">Reference proteome</keyword>
<keyword evidence="2 5" id="KW-0238">DNA-binding</keyword>
<name>A0A4Q7ZMM4_9ACTN</name>
<feature type="domain" description="HTH marR-type" evidence="4">
    <location>
        <begin position="5"/>
        <end position="140"/>
    </location>
</feature>
<evidence type="ECO:0000256" key="3">
    <source>
        <dbReference type="ARBA" id="ARBA00023163"/>
    </source>
</evidence>
<gene>
    <name evidence="5" type="ORF">EV385_3710</name>
</gene>
<dbReference type="EMBL" id="SHKY01000001">
    <property type="protein sequence ID" value="RZU51874.1"/>
    <property type="molecule type" value="Genomic_DNA"/>
</dbReference>
<dbReference type="GO" id="GO:0003677">
    <property type="term" value="F:DNA binding"/>
    <property type="evidence" value="ECO:0007669"/>
    <property type="project" value="UniProtKB-KW"/>
</dbReference>
<dbReference type="OrthoDB" id="4463574at2"/>
<dbReference type="PROSITE" id="PS50995">
    <property type="entry name" value="HTH_MARR_2"/>
    <property type="match status" value="1"/>
</dbReference>
<dbReference type="SMART" id="SM00347">
    <property type="entry name" value="HTH_MARR"/>
    <property type="match status" value="1"/>
</dbReference>
<evidence type="ECO:0000256" key="2">
    <source>
        <dbReference type="ARBA" id="ARBA00023125"/>
    </source>
</evidence>
<dbReference type="Gene3D" id="1.10.10.10">
    <property type="entry name" value="Winged helix-like DNA-binding domain superfamily/Winged helix DNA-binding domain"/>
    <property type="match status" value="1"/>
</dbReference>
<dbReference type="Proteomes" id="UP000292564">
    <property type="component" value="Unassembled WGS sequence"/>
</dbReference>
<dbReference type="SUPFAM" id="SSF46785">
    <property type="entry name" value="Winged helix' DNA-binding domain"/>
    <property type="match status" value="1"/>
</dbReference>
<dbReference type="PANTHER" id="PTHR42756:SF1">
    <property type="entry name" value="TRANSCRIPTIONAL REPRESSOR OF EMRAB OPERON"/>
    <property type="match status" value="1"/>
</dbReference>
<dbReference type="AlphaFoldDB" id="A0A4Q7ZMM4"/>
<protein>
    <submittedName>
        <fullName evidence="5">DNA-binding MarR family transcriptional regulator</fullName>
    </submittedName>
</protein>
<reference evidence="5 6" key="1">
    <citation type="submission" date="2019-02" db="EMBL/GenBank/DDBJ databases">
        <title>Sequencing the genomes of 1000 actinobacteria strains.</title>
        <authorList>
            <person name="Klenk H.-P."/>
        </authorList>
    </citation>
    <scope>NUCLEOTIDE SEQUENCE [LARGE SCALE GENOMIC DNA]</scope>
    <source>
        <strain evidence="5 6">DSM 45162</strain>
    </source>
</reference>
<evidence type="ECO:0000256" key="1">
    <source>
        <dbReference type="ARBA" id="ARBA00023015"/>
    </source>
</evidence>
<dbReference type="InterPro" id="IPR036388">
    <property type="entry name" value="WH-like_DNA-bd_sf"/>
</dbReference>
<proteinExistence type="predicted"/>
<dbReference type="PRINTS" id="PR00598">
    <property type="entry name" value="HTHMARR"/>
</dbReference>
<dbReference type="PANTHER" id="PTHR42756">
    <property type="entry name" value="TRANSCRIPTIONAL REGULATOR, MARR"/>
    <property type="match status" value="1"/>
</dbReference>
<dbReference type="InterPro" id="IPR000835">
    <property type="entry name" value="HTH_MarR-typ"/>
</dbReference>
<keyword evidence="1" id="KW-0805">Transcription regulation</keyword>